<dbReference type="Proteomes" id="UP000053593">
    <property type="component" value="Unassembled WGS sequence"/>
</dbReference>
<dbReference type="HOGENOM" id="CLU_1970820_0_0_1"/>
<proteinExistence type="predicted"/>
<keyword evidence="1" id="KW-0472">Membrane</keyword>
<dbReference type="AlphaFoldDB" id="A0A0D0BHK7"/>
<keyword evidence="1" id="KW-0812">Transmembrane</keyword>
<keyword evidence="3" id="KW-1185">Reference proteome</keyword>
<accession>A0A0D0BHK7</accession>
<gene>
    <name evidence="2" type="ORF">GYMLUDRAFT_916949</name>
</gene>
<protein>
    <submittedName>
        <fullName evidence="2">Uncharacterized protein</fullName>
    </submittedName>
</protein>
<reference evidence="2 3" key="1">
    <citation type="submission" date="2014-04" db="EMBL/GenBank/DDBJ databases">
        <title>Evolutionary Origins and Diversification of the Mycorrhizal Mutualists.</title>
        <authorList>
            <consortium name="DOE Joint Genome Institute"/>
            <consortium name="Mycorrhizal Genomics Consortium"/>
            <person name="Kohler A."/>
            <person name="Kuo A."/>
            <person name="Nagy L.G."/>
            <person name="Floudas D."/>
            <person name="Copeland A."/>
            <person name="Barry K.W."/>
            <person name="Cichocki N."/>
            <person name="Veneault-Fourrey C."/>
            <person name="LaButti K."/>
            <person name="Lindquist E.A."/>
            <person name="Lipzen A."/>
            <person name="Lundell T."/>
            <person name="Morin E."/>
            <person name="Murat C."/>
            <person name="Riley R."/>
            <person name="Ohm R."/>
            <person name="Sun H."/>
            <person name="Tunlid A."/>
            <person name="Henrissat B."/>
            <person name="Grigoriev I.V."/>
            <person name="Hibbett D.S."/>
            <person name="Martin F."/>
        </authorList>
    </citation>
    <scope>NUCLEOTIDE SEQUENCE [LARGE SCALE GENOMIC DNA]</scope>
    <source>
        <strain evidence="2 3">FD-317 M1</strain>
    </source>
</reference>
<sequence length="127" mass="14319">MEGEFPVSWITCSEKHSFNSLFYRVLRPCYIPPVSPFYFSTRYPIQPATKSRFIFLFSLLSSSLPILVYFLLPLFTPSRLTTDIIARPNEAIEAPTVNSTIRLSGGSREVHSRIAMTGLGRLSIGLD</sequence>
<name>A0A0D0BHK7_9AGAR</name>
<evidence type="ECO:0000256" key="1">
    <source>
        <dbReference type="SAM" id="Phobius"/>
    </source>
</evidence>
<organism evidence="2 3">
    <name type="scientific">Collybiopsis luxurians FD-317 M1</name>
    <dbReference type="NCBI Taxonomy" id="944289"/>
    <lineage>
        <taxon>Eukaryota</taxon>
        <taxon>Fungi</taxon>
        <taxon>Dikarya</taxon>
        <taxon>Basidiomycota</taxon>
        <taxon>Agaricomycotina</taxon>
        <taxon>Agaricomycetes</taxon>
        <taxon>Agaricomycetidae</taxon>
        <taxon>Agaricales</taxon>
        <taxon>Marasmiineae</taxon>
        <taxon>Omphalotaceae</taxon>
        <taxon>Collybiopsis</taxon>
        <taxon>Collybiopsis luxurians</taxon>
    </lineage>
</organism>
<dbReference type="EMBL" id="KN834818">
    <property type="protein sequence ID" value="KIK54266.1"/>
    <property type="molecule type" value="Genomic_DNA"/>
</dbReference>
<feature type="transmembrane region" description="Helical" evidence="1">
    <location>
        <begin position="53"/>
        <end position="72"/>
    </location>
</feature>
<evidence type="ECO:0000313" key="3">
    <source>
        <dbReference type="Proteomes" id="UP000053593"/>
    </source>
</evidence>
<keyword evidence="1" id="KW-1133">Transmembrane helix</keyword>
<evidence type="ECO:0000313" key="2">
    <source>
        <dbReference type="EMBL" id="KIK54266.1"/>
    </source>
</evidence>